<dbReference type="NCBIfam" id="TIGR01127">
    <property type="entry name" value="ilvA_1Cterm"/>
    <property type="match status" value="1"/>
</dbReference>
<reference evidence="10 11" key="1">
    <citation type="journal article" date="2009" name="Stand. Genomic Sci.">
        <title>Complete genome sequence of Beutenbergia cavernae type strain (HKI 0122).</title>
        <authorList>
            <person name="Land M."/>
            <person name="Pukall R."/>
            <person name="Abt B."/>
            <person name="Goker M."/>
            <person name="Rohde M."/>
            <person name="Glavina Del Rio T."/>
            <person name="Tice H."/>
            <person name="Copeland A."/>
            <person name="Cheng J.F."/>
            <person name="Lucas S."/>
            <person name="Chen F."/>
            <person name="Nolan M."/>
            <person name="Bruce D."/>
            <person name="Goodwin L."/>
            <person name="Pitluck S."/>
            <person name="Ivanova N."/>
            <person name="Mavromatis K."/>
            <person name="Ovchinnikova G."/>
            <person name="Pati A."/>
            <person name="Chen A."/>
            <person name="Palaniappan K."/>
            <person name="Hauser L."/>
            <person name="Chang Y.J."/>
            <person name="Jefferies C.C."/>
            <person name="Saunders E."/>
            <person name="Brettin T."/>
            <person name="Detter J.C."/>
            <person name="Han C."/>
            <person name="Chain P."/>
            <person name="Bristow J."/>
            <person name="Eisen J.A."/>
            <person name="Markowitz V."/>
            <person name="Hugenholtz P."/>
            <person name="Kyrpides N.C."/>
            <person name="Klenk H.P."/>
            <person name="Lapidus A."/>
        </authorList>
    </citation>
    <scope>NUCLEOTIDE SEQUENCE [LARGE SCALE GENOMIC DNA]</scope>
    <source>
        <strain evidence="11">ATCC BAA-8 / DSM 12333 / NBRC 16432</strain>
    </source>
</reference>
<dbReference type="PANTHER" id="PTHR48078">
    <property type="entry name" value="THREONINE DEHYDRATASE, MITOCHONDRIAL-RELATED"/>
    <property type="match status" value="1"/>
</dbReference>
<evidence type="ECO:0000313" key="11">
    <source>
        <dbReference type="Proteomes" id="UP000007962"/>
    </source>
</evidence>
<name>C5C0E9_BEUC1</name>
<dbReference type="AlphaFoldDB" id="C5C0E9"/>
<evidence type="ECO:0000259" key="9">
    <source>
        <dbReference type="PROSITE" id="PS51671"/>
    </source>
</evidence>
<dbReference type="EMBL" id="CP001618">
    <property type="protein sequence ID" value="ACQ79335.1"/>
    <property type="molecule type" value="Genomic_DNA"/>
</dbReference>
<dbReference type="RefSeq" id="WP_015881575.1">
    <property type="nucleotide sequence ID" value="NC_012669.1"/>
</dbReference>
<dbReference type="InterPro" id="IPR044561">
    <property type="entry name" value="ACT_ThrD-II-like"/>
</dbReference>
<dbReference type="eggNOG" id="COG1171">
    <property type="taxonomic scope" value="Bacteria"/>
</dbReference>
<dbReference type="CDD" id="cd01562">
    <property type="entry name" value="Thr-dehyd"/>
    <property type="match status" value="1"/>
</dbReference>
<keyword evidence="5" id="KW-0663">Pyridoxal phosphate</keyword>
<dbReference type="Proteomes" id="UP000007962">
    <property type="component" value="Chromosome"/>
</dbReference>
<evidence type="ECO:0000256" key="3">
    <source>
        <dbReference type="ARBA" id="ARBA00010869"/>
    </source>
</evidence>
<dbReference type="OrthoDB" id="9811476at2"/>
<protein>
    <recommendedName>
        <fullName evidence="4">threonine ammonia-lyase</fullName>
        <ecNumber evidence="4">4.3.1.19</ecNumber>
    </recommendedName>
    <alternativeName>
        <fullName evidence="8">Threonine deaminase</fullName>
    </alternativeName>
</protein>
<dbReference type="EC" id="4.3.1.19" evidence="4"/>
<dbReference type="Gene3D" id="3.40.50.1100">
    <property type="match status" value="2"/>
</dbReference>
<dbReference type="FunFam" id="3.40.50.1100:FF:000005">
    <property type="entry name" value="Threonine dehydratase catabolic"/>
    <property type="match status" value="1"/>
</dbReference>
<evidence type="ECO:0000313" key="10">
    <source>
        <dbReference type="EMBL" id="ACQ79335.1"/>
    </source>
</evidence>
<dbReference type="GO" id="GO:0006565">
    <property type="term" value="P:L-serine catabolic process"/>
    <property type="evidence" value="ECO:0007669"/>
    <property type="project" value="TreeGrafter"/>
</dbReference>
<dbReference type="InterPro" id="IPR002912">
    <property type="entry name" value="ACT_dom"/>
</dbReference>
<accession>C5C0E9</accession>
<keyword evidence="11" id="KW-1185">Reference proteome</keyword>
<feature type="domain" description="ACT" evidence="9">
    <location>
        <begin position="331"/>
        <end position="405"/>
    </location>
</feature>
<dbReference type="FunFam" id="3.40.50.1100:FF:000007">
    <property type="entry name" value="L-threonine dehydratase catabolic TdcB"/>
    <property type="match status" value="1"/>
</dbReference>
<dbReference type="InterPro" id="IPR036052">
    <property type="entry name" value="TrpB-like_PALP_sf"/>
</dbReference>
<comment type="cofactor">
    <cofactor evidence="2">
        <name>pyridoxal 5'-phosphate</name>
        <dbReference type="ChEBI" id="CHEBI:597326"/>
    </cofactor>
</comment>
<proteinExistence type="inferred from homology"/>
<evidence type="ECO:0000256" key="2">
    <source>
        <dbReference type="ARBA" id="ARBA00001933"/>
    </source>
</evidence>
<dbReference type="GO" id="GO:0006567">
    <property type="term" value="P:L-threonine catabolic process"/>
    <property type="evidence" value="ECO:0007669"/>
    <property type="project" value="InterPro"/>
</dbReference>
<dbReference type="SUPFAM" id="SSF53686">
    <property type="entry name" value="Tryptophan synthase beta subunit-like PLP-dependent enzymes"/>
    <property type="match status" value="1"/>
</dbReference>
<evidence type="ECO:0000256" key="7">
    <source>
        <dbReference type="ARBA" id="ARBA00025527"/>
    </source>
</evidence>
<dbReference type="GO" id="GO:0009097">
    <property type="term" value="P:isoleucine biosynthetic process"/>
    <property type="evidence" value="ECO:0007669"/>
    <property type="project" value="TreeGrafter"/>
</dbReference>
<keyword evidence="6" id="KW-0456">Lyase</keyword>
<dbReference type="Pfam" id="PF00291">
    <property type="entry name" value="PALP"/>
    <property type="match status" value="1"/>
</dbReference>
<evidence type="ECO:0000256" key="8">
    <source>
        <dbReference type="ARBA" id="ARBA00031427"/>
    </source>
</evidence>
<dbReference type="CDD" id="cd04886">
    <property type="entry name" value="ACT_ThrD-II-like"/>
    <property type="match status" value="1"/>
</dbReference>
<gene>
    <name evidence="10" type="ordered locus">Bcav_1075</name>
</gene>
<dbReference type="PANTHER" id="PTHR48078:SF6">
    <property type="entry name" value="L-THREONINE DEHYDRATASE CATABOLIC TDCB"/>
    <property type="match status" value="1"/>
</dbReference>
<dbReference type="GO" id="GO:0003941">
    <property type="term" value="F:L-serine ammonia-lyase activity"/>
    <property type="evidence" value="ECO:0007669"/>
    <property type="project" value="TreeGrafter"/>
</dbReference>
<evidence type="ECO:0000256" key="5">
    <source>
        <dbReference type="ARBA" id="ARBA00022898"/>
    </source>
</evidence>
<comment type="similarity">
    <text evidence="3">Belongs to the serine/threonine dehydratase family.</text>
</comment>
<evidence type="ECO:0000256" key="6">
    <source>
        <dbReference type="ARBA" id="ARBA00023239"/>
    </source>
</evidence>
<dbReference type="HOGENOM" id="CLU_021152_4_1_11"/>
<comment type="catalytic activity">
    <reaction evidence="1">
        <text>L-threonine = 2-oxobutanoate + NH4(+)</text>
        <dbReference type="Rhea" id="RHEA:22108"/>
        <dbReference type="ChEBI" id="CHEBI:16763"/>
        <dbReference type="ChEBI" id="CHEBI:28938"/>
        <dbReference type="ChEBI" id="CHEBI:57926"/>
        <dbReference type="EC" id="4.3.1.19"/>
    </reaction>
</comment>
<dbReference type="InterPro" id="IPR050147">
    <property type="entry name" value="Ser/Thr_Dehydratase"/>
</dbReference>
<dbReference type="KEGG" id="bcv:Bcav_1075"/>
<dbReference type="InterPro" id="IPR001926">
    <property type="entry name" value="TrpB-like_PALP"/>
</dbReference>
<dbReference type="InterPro" id="IPR005789">
    <property type="entry name" value="Thr_deHydtase_catblc"/>
</dbReference>
<evidence type="ECO:0000256" key="4">
    <source>
        <dbReference type="ARBA" id="ARBA00012096"/>
    </source>
</evidence>
<organism evidence="10 11">
    <name type="scientific">Beutenbergia cavernae (strain ATCC BAA-8 / DSM 12333 / CCUG 43141 / JCM 11478 / NBRC 16432 / NCIMB 13614 / HKI 0122)</name>
    <dbReference type="NCBI Taxonomy" id="471853"/>
    <lineage>
        <taxon>Bacteria</taxon>
        <taxon>Bacillati</taxon>
        <taxon>Actinomycetota</taxon>
        <taxon>Actinomycetes</taxon>
        <taxon>Micrococcales</taxon>
        <taxon>Beutenbergiaceae</taxon>
        <taxon>Beutenbergia</taxon>
    </lineage>
</organism>
<dbReference type="STRING" id="471853.Bcav_1075"/>
<sequence>MSTTVDLTEILAARDLQSGVVKETPVESCRYLSEILGRPVLLKFEHLQHTGSFKVRGAYVRLARLSEEQKRTGVVAASAGNHAQGVAYAAALLGISTVVYMPEDAALPKIAATRGYGAEVRLAGATLDEAIGHAVAEAETSGREFIHPFDHADIVNGQGTLGVELLEQVPDVGTVVIPTGGGGLIAGAATAIHASRPDVRIVGVQAEGAAAYPASLAAGRPVRLESMSTMADGIAVGLPGELPLALVAEHVERMCTVSEEALSRALLVLVERAKQVVEPSGAAGVAALMEGVLGDLDERPVVVVLSGGNVDPLVLQRIIRHGLASAGRYLQVRVRISDRPGGLAAFLVDIAATGASVLSIAHVRTAVDLALDEVEIDVELETKGPDHCAAVLERVRAHGHRVMAR</sequence>
<dbReference type="GO" id="GO:0004794">
    <property type="term" value="F:threonine deaminase activity"/>
    <property type="evidence" value="ECO:0007669"/>
    <property type="project" value="UniProtKB-EC"/>
</dbReference>
<evidence type="ECO:0000256" key="1">
    <source>
        <dbReference type="ARBA" id="ARBA00001274"/>
    </source>
</evidence>
<dbReference type="PROSITE" id="PS51671">
    <property type="entry name" value="ACT"/>
    <property type="match status" value="1"/>
</dbReference>
<comment type="function">
    <text evidence="7">Catalyzes the anaerobic formation of alpha-ketobutyrate and ammonia from threonine in a two-step reaction. The first step involved a dehydration of threonine and a production of enamine intermediates (aminocrotonate), which tautomerizes to its imine form (iminobutyrate). Both intermediates are unstable and short-lived. The second step is the nonenzymatic hydrolysis of the enamine/imine intermediates to form 2-ketobutyrate and free ammonia. In the low water environment of the cell, the second step is accelerated by RidA.</text>
</comment>